<comment type="subcellular location">
    <subcellularLocation>
        <location evidence="1">Peroxisome</location>
    </subcellularLocation>
</comment>
<dbReference type="InterPro" id="IPR045851">
    <property type="entry name" value="AMP-bd_C_sf"/>
</dbReference>
<dbReference type="GeneID" id="113493414"/>
<dbReference type="Pfam" id="PF13193">
    <property type="entry name" value="AMP-binding_C"/>
    <property type="match status" value="1"/>
</dbReference>
<keyword evidence="7" id="KW-1185">Reference proteome</keyword>
<accession>A0A7E5VFX3</accession>
<evidence type="ECO:0000256" key="3">
    <source>
        <dbReference type="ARBA" id="ARBA00022598"/>
    </source>
</evidence>
<proteinExistence type="inferred from homology"/>
<dbReference type="KEGG" id="tnl:113493414"/>
<evidence type="ECO:0000256" key="4">
    <source>
        <dbReference type="ARBA" id="ARBA00023140"/>
    </source>
</evidence>
<dbReference type="PANTHER" id="PTHR24096">
    <property type="entry name" value="LONG-CHAIN-FATTY-ACID--COA LIGASE"/>
    <property type="match status" value="1"/>
</dbReference>
<dbReference type="PROSITE" id="PS00455">
    <property type="entry name" value="AMP_BINDING"/>
    <property type="match status" value="1"/>
</dbReference>
<feature type="domain" description="AMP-binding enzyme C-terminal" evidence="6">
    <location>
        <begin position="431"/>
        <end position="504"/>
    </location>
</feature>
<comment type="similarity">
    <text evidence="2">Belongs to the ATP-dependent AMP-binding enzyme family.</text>
</comment>
<sequence>MTCQNNYHLGHMLLDHMRSRPDAICQIDAATGKSETNASVLSRAVRLARCLRRLGAQPGDLLALHGRNHLDLLIPFYAALFNGLTVFGVDPTYKFEEIKNAFRLTTPKVAFCQCEHVLDAVTELGLDTKVVTFSEGALSMQNFIREYDDNGSEKDFRPAEFDVNKIYVCLITTSGTTGAPKLTAHKQKFWIEKLQRLRPMVVKDENARENRPALSLNPVQWISAFYNAISMPLFNVCIIKTSLYPTADHIIDIINEYRPVQGIFCPNMMTSILKSEKTCDLTCFDMIGVSGMKVHKGIISELRKRTRKDACAVELYALTETLGEVFSLNLDGPIGSAGKPNSVHQLKLVDPDTEVEITEPNTPGHLLIKGPLFVEYYKNPEQTAAAFTSDGWYKSGDLFYRDKDNNYFFVERIGMLIRYRNHFIVPVELVEVIRQHPGVLDVSVTYVTHRFDGEHPVACVVRRPGYDVTAHEIKELVANKLSYHKRLRGGVIFMNRLPRTSTGKEARAKLQQIARVGHRE</sequence>
<organism evidence="7 8">
    <name type="scientific">Trichoplusia ni</name>
    <name type="common">Cabbage looper</name>
    <dbReference type="NCBI Taxonomy" id="7111"/>
    <lineage>
        <taxon>Eukaryota</taxon>
        <taxon>Metazoa</taxon>
        <taxon>Ecdysozoa</taxon>
        <taxon>Arthropoda</taxon>
        <taxon>Hexapoda</taxon>
        <taxon>Insecta</taxon>
        <taxon>Pterygota</taxon>
        <taxon>Neoptera</taxon>
        <taxon>Endopterygota</taxon>
        <taxon>Lepidoptera</taxon>
        <taxon>Glossata</taxon>
        <taxon>Ditrysia</taxon>
        <taxon>Noctuoidea</taxon>
        <taxon>Noctuidae</taxon>
        <taxon>Plusiinae</taxon>
        <taxon>Trichoplusia</taxon>
    </lineage>
</organism>
<evidence type="ECO:0000313" key="8">
    <source>
        <dbReference type="RefSeq" id="XP_026727192.1"/>
    </source>
</evidence>
<feature type="domain" description="AMP-dependent synthetase/ligase" evidence="5">
    <location>
        <begin position="16"/>
        <end position="375"/>
    </location>
</feature>
<protein>
    <submittedName>
        <fullName evidence="8">Luciferin 4-monooxygenase-like isoform X1</fullName>
    </submittedName>
</protein>
<dbReference type="InterPro" id="IPR020845">
    <property type="entry name" value="AMP-binding_CS"/>
</dbReference>
<evidence type="ECO:0000259" key="5">
    <source>
        <dbReference type="Pfam" id="PF00501"/>
    </source>
</evidence>
<dbReference type="Gene3D" id="3.30.300.30">
    <property type="match status" value="1"/>
</dbReference>
<dbReference type="OrthoDB" id="10253869at2759"/>
<dbReference type="InterPro" id="IPR025110">
    <property type="entry name" value="AMP-bd_C"/>
</dbReference>
<dbReference type="Gene3D" id="3.40.50.12780">
    <property type="entry name" value="N-terminal domain of ligase-like"/>
    <property type="match status" value="1"/>
</dbReference>
<gene>
    <name evidence="8" type="primary">LOC113493414</name>
</gene>
<dbReference type="InterPro" id="IPR000873">
    <property type="entry name" value="AMP-dep_synth/lig_dom"/>
</dbReference>
<name>A0A7E5VFX3_TRINI</name>
<dbReference type="SUPFAM" id="SSF56801">
    <property type="entry name" value="Acetyl-CoA synthetase-like"/>
    <property type="match status" value="1"/>
</dbReference>
<dbReference type="Proteomes" id="UP000322000">
    <property type="component" value="Chromosome 1"/>
</dbReference>
<evidence type="ECO:0000256" key="2">
    <source>
        <dbReference type="ARBA" id="ARBA00006432"/>
    </source>
</evidence>
<dbReference type="GO" id="GO:0005777">
    <property type="term" value="C:peroxisome"/>
    <property type="evidence" value="ECO:0007669"/>
    <property type="project" value="UniProtKB-SubCell"/>
</dbReference>
<keyword evidence="3" id="KW-0436">Ligase</keyword>
<keyword evidence="4" id="KW-0576">Peroxisome</keyword>
<dbReference type="Pfam" id="PF00501">
    <property type="entry name" value="AMP-binding"/>
    <property type="match status" value="1"/>
</dbReference>
<evidence type="ECO:0000259" key="6">
    <source>
        <dbReference type="Pfam" id="PF13193"/>
    </source>
</evidence>
<reference evidence="8" key="1">
    <citation type="submission" date="2025-08" db="UniProtKB">
        <authorList>
            <consortium name="RefSeq"/>
        </authorList>
    </citation>
    <scope>IDENTIFICATION</scope>
</reference>
<dbReference type="AlphaFoldDB" id="A0A7E5VFX3"/>
<dbReference type="GO" id="GO:0016405">
    <property type="term" value="F:CoA-ligase activity"/>
    <property type="evidence" value="ECO:0007669"/>
    <property type="project" value="TreeGrafter"/>
</dbReference>
<dbReference type="RefSeq" id="XP_026727192.1">
    <property type="nucleotide sequence ID" value="XM_026871391.1"/>
</dbReference>
<dbReference type="PANTHER" id="PTHR24096:SF149">
    <property type="entry name" value="AMP-BINDING DOMAIN-CONTAINING PROTEIN-RELATED"/>
    <property type="match status" value="1"/>
</dbReference>
<evidence type="ECO:0000313" key="7">
    <source>
        <dbReference type="Proteomes" id="UP000322000"/>
    </source>
</evidence>
<dbReference type="InParanoid" id="A0A7E5VFX3"/>
<dbReference type="InterPro" id="IPR042099">
    <property type="entry name" value="ANL_N_sf"/>
</dbReference>
<evidence type="ECO:0000256" key="1">
    <source>
        <dbReference type="ARBA" id="ARBA00004275"/>
    </source>
</evidence>